<reference evidence="2" key="1">
    <citation type="submission" date="2019-06" db="EMBL/GenBank/DDBJ databases">
        <authorList>
            <person name="Zheng W."/>
        </authorList>
    </citation>
    <scope>NUCLEOTIDE SEQUENCE</scope>
    <source>
        <strain evidence="2">QDHG01</strain>
    </source>
</reference>
<proteinExistence type="predicted"/>
<protein>
    <submittedName>
        <fullName evidence="2">Uncharacterized protein</fullName>
    </submittedName>
</protein>
<evidence type="ECO:0000256" key="1">
    <source>
        <dbReference type="SAM" id="Phobius"/>
    </source>
</evidence>
<keyword evidence="1" id="KW-1133">Transmembrane helix</keyword>
<sequence>MQYVWGLLNDLSFLTTLTLISVQIPAIVQVMQSSMLNFIYLDVLKTDQWLIPWIFRNTEPSQQQQNRRLLDTSNITVYDVQSDEEEDTGLNDYFTNNGYGSTKLIKNLQSAFLFILGIVLVAIFAPIIQLLRKRCGQQKNISLFPDQICGTFIRFYIQQFSPLFLSSVINLYDVILPFINNYS</sequence>
<evidence type="ECO:0000313" key="3">
    <source>
        <dbReference type="Proteomes" id="UP000785679"/>
    </source>
</evidence>
<accession>A0A8J8TAK5</accession>
<name>A0A8J8TAK5_HALGN</name>
<keyword evidence="1" id="KW-0812">Transmembrane</keyword>
<organism evidence="2 3">
    <name type="scientific">Halteria grandinella</name>
    <dbReference type="NCBI Taxonomy" id="5974"/>
    <lineage>
        <taxon>Eukaryota</taxon>
        <taxon>Sar</taxon>
        <taxon>Alveolata</taxon>
        <taxon>Ciliophora</taxon>
        <taxon>Intramacronucleata</taxon>
        <taxon>Spirotrichea</taxon>
        <taxon>Stichotrichia</taxon>
        <taxon>Sporadotrichida</taxon>
        <taxon>Halteriidae</taxon>
        <taxon>Halteria</taxon>
    </lineage>
</organism>
<dbReference type="Proteomes" id="UP000785679">
    <property type="component" value="Unassembled WGS sequence"/>
</dbReference>
<feature type="transmembrane region" description="Helical" evidence="1">
    <location>
        <begin position="12"/>
        <end position="31"/>
    </location>
</feature>
<keyword evidence="3" id="KW-1185">Reference proteome</keyword>
<dbReference type="AlphaFoldDB" id="A0A8J8TAK5"/>
<keyword evidence="1" id="KW-0472">Membrane</keyword>
<feature type="transmembrane region" description="Helical" evidence="1">
    <location>
        <begin position="111"/>
        <end position="131"/>
    </location>
</feature>
<gene>
    <name evidence="2" type="ORF">FGO68_gene11617</name>
</gene>
<dbReference type="EMBL" id="RRYP01000441">
    <property type="protein sequence ID" value="TNV87423.1"/>
    <property type="molecule type" value="Genomic_DNA"/>
</dbReference>
<comment type="caution">
    <text evidence="2">The sequence shown here is derived from an EMBL/GenBank/DDBJ whole genome shotgun (WGS) entry which is preliminary data.</text>
</comment>
<evidence type="ECO:0000313" key="2">
    <source>
        <dbReference type="EMBL" id="TNV87423.1"/>
    </source>
</evidence>